<dbReference type="InterPro" id="IPR002347">
    <property type="entry name" value="SDR_fam"/>
</dbReference>
<dbReference type="InterPro" id="IPR041492">
    <property type="entry name" value="HAD_2"/>
</dbReference>
<comment type="caution">
    <text evidence="9">The sequence shown here is derived from an EMBL/GenBank/DDBJ whole genome shotgun (WGS) entry which is preliminary data.</text>
</comment>
<dbReference type="InterPro" id="IPR023214">
    <property type="entry name" value="HAD_sf"/>
</dbReference>
<dbReference type="InterPro" id="IPR057326">
    <property type="entry name" value="KR_dom"/>
</dbReference>
<evidence type="ECO:0000256" key="4">
    <source>
        <dbReference type="ARBA" id="ARBA00023064"/>
    </source>
</evidence>
<gene>
    <name evidence="9" type="ORF">C1SCF055_LOCUS676</name>
</gene>
<dbReference type="Proteomes" id="UP001152797">
    <property type="component" value="Unassembled WGS sequence"/>
</dbReference>
<dbReference type="SUPFAM" id="SSF56784">
    <property type="entry name" value="HAD-like"/>
    <property type="match status" value="1"/>
</dbReference>
<feature type="domain" description="6-phosphogluconate dehydrogenase C-terminal" evidence="8">
    <location>
        <begin position="473"/>
        <end position="762"/>
    </location>
</feature>
<evidence type="ECO:0000256" key="1">
    <source>
        <dbReference type="ARBA" id="ARBA00004874"/>
    </source>
</evidence>
<dbReference type="SUPFAM" id="SSF51735">
    <property type="entry name" value="NAD(P)-binding Rossmann-fold domains"/>
    <property type="match status" value="2"/>
</dbReference>
<evidence type="ECO:0000313" key="11">
    <source>
        <dbReference type="Proteomes" id="UP001152797"/>
    </source>
</evidence>
<protein>
    <recommendedName>
        <fullName evidence="6">6-phosphogluconate dehydrogenase, decarboxylating</fullName>
        <ecNumber evidence="6">1.1.1.44</ecNumber>
    </recommendedName>
</protein>
<dbReference type="FunFam" id="1.10.1040.10:FF:000002">
    <property type="entry name" value="6-phosphogluconate dehydrogenase, decarboxylating"/>
    <property type="match status" value="1"/>
</dbReference>
<evidence type="ECO:0000313" key="10">
    <source>
        <dbReference type="EMBL" id="CAL1125461.1"/>
    </source>
</evidence>
<dbReference type="AlphaFoldDB" id="A0A9P1BID8"/>
<dbReference type="Gene3D" id="3.40.50.1000">
    <property type="entry name" value="HAD superfamily/HAD-like"/>
    <property type="match status" value="1"/>
</dbReference>
<dbReference type="EC" id="1.1.1.44" evidence="6"/>
<name>A0A9P1BID8_9DINO</name>
<accession>A0A9P1BID8</accession>
<evidence type="ECO:0000256" key="2">
    <source>
        <dbReference type="ARBA" id="ARBA00008419"/>
    </source>
</evidence>
<dbReference type="InterPro" id="IPR006183">
    <property type="entry name" value="Pgluconate_DH"/>
</dbReference>
<keyword evidence="6" id="KW-0521">NADP</keyword>
<dbReference type="Pfam" id="PF13419">
    <property type="entry name" value="HAD_2"/>
    <property type="match status" value="1"/>
</dbReference>
<dbReference type="InterPro" id="IPR006113">
    <property type="entry name" value="6PGDH_Gnd/GntZ"/>
</dbReference>
<dbReference type="GO" id="GO:0050661">
    <property type="term" value="F:NADP binding"/>
    <property type="evidence" value="ECO:0007669"/>
    <property type="project" value="InterPro"/>
</dbReference>
<dbReference type="FunFam" id="3.40.50.720:FF:000007">
    <property type="entry name" value="6-phosphogluconate dehydrogenase, decarboxylating"/>
    <property type="match status" value="1"/>
</dbReference>
<dbReference type="InterPro" id="IPR023198">
    <property type="entry name" value="PGP-like_dom2"/>
</dbReference>
<dbReference type="Pfam" id="PF03446">
    <property type="entry name" value="NAD_binding_2"/>
    <property type="match status" value="1"/>
</dbReference>
<keyword evidence="5 6" id="KW-0570">Pentose shunt</keyword>
<evidence type="ECO:0000256" key="3">
    <source>
        <dbReference type="ARBA" id="ARBA00023002"/>
    </source>
</evidence>
<dbReference type="Gene3D" id="1.10.150.240">
    <property type="entry name" value="Putative phosphatase, domain 2"/>
    <property type="match status" value="1"/>
</dbReference>
<reference evidence="10" key="2">
    <citation type="submission" date="2024-04" db="EMBL/GenBank/DDBJ databases">
        <authorList>
            <person name="Chen Y."/>
            <person name="Shah S."/>
            <person name="Dougan E. K."/>
            <person name="Thang M."/>
            <person name="Chan C."/>
        </authorList>
    </citation>
    <scope>NUCLEOTIDE SEQUENCE [LARGE SCALE GENOMIC DNA]</scope>
</reference>
<dbReference type="GO" id="GO:0004616">
    <property type="term" value="F:phosphogluconate dehydrogenase (decarboxylating) activity"/>
    <property type="evidence" value="ECO:0007669"/>
    <property type="project" value="UniProtKB-EC"/>
</dbReference>
<keyword evidence="11" id="KW-1185">Reference proteome</keyword>
<comment type="pathway">
    <text evidence="1 6">Carbohydrate degradation; pentose phosphate pathway; D-ribulose 5-phosphate from D-glucose 6-phosphate (oxidative stage): step 3/3.</text>
</comment>
<dbReference type="FunFam" id="3.40.50.720:FF:000084">
    <property type="entry name" value="Short-chain dehydrogenase reductase"/>
    <property type="match status" value="1"/>
</dbReference>
<evidence type="ECO:0000259" key="8">
    <source>
        <dbReference type="SMART" id="SM01350"/>
    </source>
</evidence>
<evidence type="ECO:0000256" key="6">
    <source>
        <dbReference type="RuleBase" id="RU000485"/>
    </source>
</evidence>
<dbReference type="NCBIfam" id="NF006765">
    <property type="entry name" value="PRK09287.1"/>
    <property type="match status" value="1"/>
</dbReference>
<dbReference type="InterPro" id="IPR006115">
    <property type="entry name" value="6PGDH_NADP-bd"/>
</dbReference>
<comment type="similarity">
    <text evidence="2 6">Belongs to the 6-phosphogluconate dehydrogenase family.</text>
</comment>
<dbReference type="InterPro" id="IPR006114">
    <property type="entry name" value="6PGDH_C"/>
</dbReference>
<comment type="catalytic activity">
    <reaction evidence="6">
        <text>6-phospho-D-gluconate + NADP(+) = D-ribulose 5-phosphate + CO2 + NADPH</text>
        <dbReference type="Rhea" id="RHEA:10116"/>
        <dbReference type="ChEBI" id="CHEBI:16526"/>
        <dbReference type="ChEBI" id="CHEBI:57783"/>
        <dbReference type="ChEBI" id="CHEBI:58121"/>
        <dbReference type="ChEBI" id="CHEBI:58349"/>
        <dbReference type="ChEBI" id="CHEBI:58759"/>
        <dbReference type="EC" id="1.1.1.44"/>
    </reaction>
</comment>
<dbReference type="InterPro" id="IPR013328">
    <property type="entry name" value="6PGD_dom2"/>
</dbReference>
<dbReference type="NCBIfam" id="TIGR00873">
    <property type="entry name" value="gnd"/>
    <property type="match status" value="1"/>
</dbReference>
<dbReference type="Gene3D" id="1.10.1040.10">
    <property type="entry name" value="N-(1-d-carboxylethyl)-l-norvaline Dehydrogenase, domain 2"/>
    <property type="match status" value="1"/>
</dbReference>
<feature type="domain" description="Ketoreductase" evidence="7">
    <location>
        <begin position="778"/>
        <end position="957"/>
    </location>
</feature>
<dbReference type="Gene3D" id="3.40.50.720">
    <property type="entry name" value="NAD(P)-binding Rossmann-like Domain"/>
    <property type="match status" value="2"/>
</dbReference>
<dbReference type="EMBL" id="CAMXCT020000001">
    <property type="protein sequence ID" value="CAL1125461.1"/>
    <property type="molecule type" value="Genomic_DNA"/>
</dbReference>
<keyword evidence="3 6" id="KW-0560">Oxidoreductase</keyword>
<keyword evidence="4 6" id="KW-0311">Gluconate utilization</keyword>
<dbReference type="Pfam" id="PF13561">
    <property type="entry name" value="adh_short_C2"/>
    <property type="match status" value="1"/>
</dbReference>
<dbReference type="SUPFAM" id="SSF48179">
    <property type="entry name" value="6-phosphogluconate dehydrogenase C-terminal domain-like"/>
    <property type="match status" value="1"/>
</dbReference>
<evidence type="ECO:0000313" key="9">
    <source>
        <dbReference type="EMBL" id="CAI3972086.1"/>
    </source>
</evidence>
<dbReference type="OrthoDB" id="434986at2759"/>
<dbReference type="Pfam" id="PF00393">
    <property type="entry name" value="6PGD"/>
    <property type="match status" value="1"/>
</dbReference>
<dbReference type="PROSITE" id="PS00061">
    <property type="entry name" value="ADH_SHORT"/>
    <property type="match status" value="1"/>
</dbReference>
<evidence type="ECO:0000259" key="7">
    <source>
        <dbReference type="SMART" id="SM00822"/>
    </source>
</evidence>
<dbReference type="Gene3D" id="1.20.5.320">
    <property type="entry name" value="6-Phosphogluconate Dehydrogenase, domain 3"/>
    <property type="match status" value="1"/>
</dbReference>
<organism evidence="9">
    <name type="scientific">Cladocopium goreaui</name>
    <dbReference type="NCBI Taxonomy" id="2562237"/>
    <lineage>
        <taxon>Eukaryota</taxon>
        <taxon>Sar</taxon>
        <taxon>Alveolata</taxon>
        <taxon>Dinophyceae</taxon>
        <taxon>Suessiales</taxon>
        <taxon>Symbiodiniaceae</taxon>
        <taxon>Cladocopium</taxon>
    </lineage>
</organism>
<dbReference type="EMBL" id="CAMXCT030000001">
    <property type="protein sequence ID" value="CAL4759398.1"/>
    <property type="molecule type" value="Genomic_DNA"/>
</dbReference>
<evidence type="ECO:0000256" key="5">
    <source>
        <dbReference type="ARBA" id="ARBA00023126"/>
    </source>
</evidence>
<dbReference type="PRINTS" id="PR00076">
    <property type="entry name" value="6PGDHDRGNASE"/>
</dbReference>
<dbReference type="SMART" id="SM01350">
    <property type="entry name" value="6PGD"/>
    <property type="match status" value="1"/>
</dbReference>
<reference evidence="9" key="1">
    <citation type="submission" date="2022-10" db="EMBL/GenBank/DDBJ databases">
        <authorList>
            <person name="Chen Y."/>
            <person name="Dougan E. K."/>
            <person name="Chan C."/>
            <person name="Rhodes N."/>
            <person name="Thang M."/>
        </authorList>
    </citation>
    <scope>NUCLEOTIDE SEQUENCE</scope>
</reference>
<dbReference type="InterPro" id="IPR020904">
    <property type="entry name" value="Sc_DH/Rdtase_CS"/>
</dbReference>
<dbReference type="GO" id="GO:0006098">
    <property type="term" value="P:pentose-phosphate shunt"/>
    <property type="evidence" value="ECO:0007669"/>
    <property type="project" value="UniProtKB-KW"/>
</dbReference>
<proteinExistence type="inferred from homology"/>
<dbReference type="InterPro" id="IPR036291">
    <property type="entry name" value="NAD(P)-bd_dom_sf"/>
</dbReference>
<dbReference type="InterPro" id="IPR036412">
    <property type="entry name" value="HAD-like_sf"/>
</dbReference>
<sequence>MSNYTKQHDFLVGIDSDGCAFDTMELKHKECFIPNIINEYELQGVSKYAREAAEFVNLYSKSRGINRFPALVEALEWLKRRPEVADRGVEITIPPGLVAWIERETKLGNPTLKQAVAETGDADLRQALKWSEAVNDTVEKFVRGVPPFPFVRKSLEKLKPQADMLVISATPNEALRREWEEHDISQYVADICGQESGSKKETLSAARQYAEHHTLMIGDAPGDHKAAVANNALFFPINPGHEEASWRRFYEEGIDRFLAGTFAGSYELELLAEFHQYLPEQPPWNVRSTLMAELCDIGMVGLGVMGANLALNIESRGYRVAGYDLFEAAVDKFENETGKGRNLVGCKTVKDLVAQLKTPRKIMIMVKAGDPVDEVIGELEPLLEKGDLIIDGGNSHFADTARRSESLEAKGLRFIGMGVSGGEEGALLGPSLMPGGSEEAWPLVKPIFQAIAAKVGPNNDIPCCEWIGSGGAGHYVKMVHNGIEYGDMQLICEAYFLLKHAVGLTNAELYDVFDEWNRGELNSYLIEITRDIFSVQDPDTGRDLVDCILDVAGAKGTGKWMSQLALDLGVPTTLITEAVYARGLSALKDVRVRASKVLQGPSGKFDGDRDGFIEDVRQALYASKICSYAQGFFQLQAAAKEYGWKLNFGQIASLWRGGCIIRAQFLDRISEAYDKDANLEDLLLAPYFTEAIEKAQPAWRRVIKTAIDLGLPTPAGSAALAYYDGFRQELLPANLLQAQRDYFGAHTYQRVDKEGTFHSVSQNVSAEYLQSLFGLDDQVAVVTGGTGTLGGALARGLARAGAAVVVAGRGADRGEACVKSIVDAGGKAAFLSVDVTSRESIEALLAGSLEQFGRVDMLINGAGVNSASTYFEVKDEDWQRVLDSNLLSVHLGCQIFGQHMASNGGGAIVNIASVTAHLPLSRVFAYSASKAAVVNLTQNVARELAPQNVRVNALCPGFFPAEQNRAILDAERKNNIIDRTPAGRFGEPDELIGATLLLLSRTAGSFVTGTSLYVDGGFTGMRF</sequence>
<dbReference type="PANTHER" id="PTHR11811">
    <property type="entry name" value="6-PHOSPHOGLUCONATE DEHYDROGENASE"/>
    <property type="match status" value="1"/>
</dbReference>
<dbReference type="GO" id="GO:0019521">
    <property type="term" value="P:D-gluconate metabolic process"/>
    <property type="evidence" value="ECO:0007669"/>
    <property type="project" value="UniProtKB-KW"/>
</dbReference>
<dbReference type="InterPro" id="IPR008927">
    <property type="entry name" value="6-PGluconate_DH-like_C_sf"/>
</dbReference>
<dbReference type="SMART" id="SM00822">
    <property type="entry name" value="PKS_KR"/>
    <property type="match status" value="1"/>
</dbReference>
<dbReference type="EMBL" id="CAMXCT010000001">
    <property type="protein sequence ID" value="CAI3972086.1"/>
    <property type="molecule type" value="Genomic_DNA"/>
</dbReference>